<keyword evidence="5 6" id="KW-0560">Oxidoreductase</keyword>
<proteinExistence type="inferred from homology"/>
<evidence type="ECO:0000256" key="4">
    <source>
        <dbReference type="ARBA" id="ARBA00022827"/>
    </source>
</evidence>
<sequence length="318" mass="32713">MEFGPCGGVRHDGQCEMRPGPCSFGDVVPWSGDPVEPRAPRPVRAPLVLADFSCTPFDRGAVAATASVLAPGCDAVLVGEHQNKPDFPPTLMGSLLLDAGVTPWITLSCRDRNRVVLEQELRGLKAIGVDTALCVTGDGRGYDVRPEVTQTFDLDGPRLVSLAAALDMVPAVPETPTAPPVHARPARLVEKQRAGAGVAVLNHVPSPDVVAEFTKAARSLGLVIPVIAAVAVFTDSVSAAVLEGLPGVGLDGELIERVLGAADPVAAGIAAAVDEARTLLSIDGVDGVNISGLASASGARVGAEIKAEVGRRVRKEAS</sequence>
<dbReference type="Pfam" id="PF02219">
    <property type="entry name" value="MTHFR"/>
    <property type="match status" value="1"/>
</dbReference>
<keyword evidence="4 6" id="KW-0274">FAD</keyword>
<dbReference type="OrthoDB" id="9803687at2"/>
<organism evidence="7 8">
    <name type="scientific">Mycobacterium bohemicum DSM 44277</name>
    <dbReference type="NCBI Taxonomy" id="1236609"/>
    <lineage>
        <taxon>Bacteria</taxon>
        <taxon>Bacillati</taxon>
        <taxon>Actinomycetota</taxon>
        <taxon>Actinomycetes</taxon>
        <taxon>Mycobacteriales</taxon>
        <taxon>Mycobacteriaceae</taxon>
        <taxon>Mycobacterium</taxon>
    </lineage>
</organism>
<comment type="pathway">
    <text evidence="2 6">One-carbon metabolism; tetrahydrofolate interconversion.</text>
</comment>
<gene>
    <name evidence="7" type="ORF">BN971_01698</name>
</gene>
<keyword evidence="3 6" id="KW-0285">Flavoprotein</keyword>
<reference evidence="7 8" key="1">
    <citation type="submission" date="2015-03" db="EMBL/GenBank/DDBJ databases">
        <authorList>
            <person name="Murphy D."/>
        </authorList>
    </citation>
    <scope>NUCLEOTIDE SEQUENCE [LARGE SCALE GENOMIC DNA]</scope>
    <source>
        <strain evidence="7 8">DSM 44277</strain>
    </source>
</reference>
<dbReference type="RefSeq" id="WP_085183198.1">
    <property type="nucleotide sequence ID" value="NZ_CSTD01000001.1"/>
</dbReference>
<evidence type="ECO:0000256" key="5">
    <source>
        <dbReference type="ARBA" id="ARBA00023002"/>
    </source>
</evidence>
<comment type="similarity">
    <text evidence="6">Belongs to the methylenetetrahydrofolate reductase family.</text>
</comment>
<comment type="cofactor">
    <cofactor evidence="1 6">
        <name>FAD</name>
        <dbReference type="ChEBI" id="CHEBI:57692"/>
    </cofactor>
</comment>
<evidence type="ECO:0000313" key="8">
    <source>
        <dbReference type="Proteomes" id="UP000198875"/>
    </source>
</evidence>
<evidence type="ECO:0000313" key="7">
    <source>
        <dbReference type="EMBL" id="CPR10006.1"/>
    </source>
</evidence>
<evidence type="ECO:0000256" key="6">
    <source>
        <dbReference type="RuleBase" id="RU003862"/>
    </source>
</evidence>
<dbReference type="Proteomes" id="UP000198875">
    <property type="component" value="Unassembled WGS sequence"/>
</dbReference>
<dbReference type="GO" id="GO:0035999">
    <property type="term" value="P:tetrahydrofolate interconversion"/>
    <property type="evidence" value="ECO:0007669"/>
    <property type="project" value="UniProtKB-UniPathway"/>
</dbReference>
<dbReference type="AlphaFoldDB" id="A0A0U0W8E4"/>
<name>A0A0U0W8E4_MYCBE</name>
<dbReference type="GO" id="GO:0004489">
    <property type="term" value="F:methylenetetrahydrofolate reductase [NAD(P)H] activity"/>
    <property type="evidence" value="ECO:0007669"/>
    <property type="project" value="InterPro"/>
</dbReference>
<dbReference type="InterPro" id="IPR029041">
    <property type="entry name" value="FAD-linked_oxidoreductase-like"/>
</dbReference>
<dbReference type="InterPro" id="IPR003171">
    <property type="entry name" value="Mehydrof_redctse-like"/>
</dbReference>
<dbReference type="SUPFAM" id="SSF51730">
    <property type="entry name" value="FAD-linked oxidoreductase"/>
    <property type="match status" value="1"/>
</dbReference>
<dbReference type="UniPathway" id="UPA00193"/>
<evidence type="ECO:0000256" key="1">
    <source>
        <dbReference type="ARBA" id="ARBA00001974"/>
    </source>
</evidence>
<dbReference type="GO" id="GO:0006555">
    <property type="term" value="P:methionine metabolic process"/>
    <property type="evidence" value="ECO:0007669"/>
    <property type="project" value="InterPro"/>
</dbReference>
<evidence type="ECO:0000256" key="3">
    <source>
        <dbReference type="ARBA" id="ARBA00022630"/>
    </source>
</evidence>
<evidence type="ECO:0000256" key="2">
    <source>
        <dbReference type="ARBA" id="ARBA00004777"/>
    </source>
</evidence>
<dbReference type="Gene3D" id="3.20.20.220">
    <property type="match status" value="1"/>
</dbReference>
<protein>
    <recommendedName>
        <fullName evidence="6">Methylenetetrahydrofolate reductase</fullName>
    </recommendedName>
</protein>
<accession>A0A0U0W8E4</accession>
<dbReference type="EMBL" id="CSTD01000001">
    <property type="protein sequence ID" value="CPR10006.1"/>
    <property type="molecule type" value="Genomic_DNA"/>
</dbReference>